<protein>
    <submittedName>
        <fullName evidence="2">Uncharacterized protein</fullName>
    </submittedName>
</protein>
<evidence type="ECO:0000256" key="1">
    <source>
        <dbReference type="SAM" id="MobiDB-lite"/>
    </source>
</evidence>
<organism evidence="2 3">
    <name type="scientific">Pleurodeles waltl</name>
    <name type="common">Iberian ribbed newt</name>
    <dbReference type="NCBI Taxonomy" id="8319"/>
    <lineage>
        <taxon>Eukaryota</taxon>
        <taxon>Metazoa</taxon>
        <taxon>Chordata</taxon>
        <taxon>Craniata</taxon>
        <taxon>Vertebrata</taxon>
        <taxon>Euteleostomi</taxon>
        <taxon>Amphibia</taxon>
        <taxon>Batrachia</taxon>
        <taxon>Caudata</taxon>
        <taxon>Salamandroidea</taxon>
        <taxon>Salamandridae</taxon>
        <taxon>Pleurodelinae</taxon>
        <taxon>Pleurodeles</taxon>
    </lineage>
</organism>
<accession>A0AAV7T302</accession>
<dbReference type="Proteomes" id="UP001066276">
    <property type="component" value="Chromosome 4_1"/>
</dbReference>
<feature type="compositionally biased region" description="Basic and acidic residues" evidence="1">
    <location>
        <begin position="62"/>
        <end position="78"/>
    </location>
</feature>
<reference evidence="2" key="1">
    <citation type="journal article" date="2022" name="bioRxiv">
        <title>Sequencing and chromosome-scale assembly of the giantPleurodeles waltlgenome.</title>
        <authorList>
            <person name="Brown T."/>
            <person name="Elewa A."/>
            <person name="Iarovenko S."/>
            <person name="Subramanian E."/>
            <person name="Araus A.J."/>
            <person name="Petzold A."/>
            <person name="Susuki M."/>
            <person name="Suzuki K.-i.T."/>
            <person name="Hayashi T."/>
            <person name="Toyoda A."/>
            <person name="Oliveira C."/>
            <person name="Osipova E."/>
            <person name="Leigh N.D."/>
            <person name="Simon A."/>
            <person name="Yun M.H."/>
        </authorList>
    </citation>
    <scope>NUCLEOTIDE SEQUENCE</scope>
    <source>
        <strain evidence="2">20211129_DDA</strain>
        <tissue evidence="2">Liver</tissue>
    </source>
</reference>
<evidence type="ECO:0000313" key="3">
    <source>
        <dbReference type="Proteomes" id="UP001066276"/>
    </source>
</evidence>
<proteinExistence type="predicted"/>
<comment type="caution">
    <text evidence="2">The sequence shown here is derived from an EMBL/GenBank/DDBJ whole genome shotgun (WGS) entry which is preliminary data.</text>
</comment>
<feature type="compositionally biased region" description="Polar residues" evidence="1">
    <location>
        <begin position="82"/>
        <end position="96"/>
    </location>
</feature>
<gene>
    <name evidence="2" type="ORF">NDU88_002709</name>
</gene>
<dbReference type="AlphaFoldDB" id="A0AAV7T302"/>
<feature type="region of interest" description="Disordered" evidence="1">
    <location>
        <begin position="1"/>
        <end position="96"/>
    </location>
</feature>
<name>A0AAV7T302_PLEWA</name>
<keyword evidence="3" id="KW-1185">Reference proteome</keyword>
<evidence type="ECO:0000313" key="2">
    <source>
        <dbReference type="EMBL" id="KAJ1170838.1"/>
    </source>
</evidence>
<dbReference type="EMBL" id="JANPWB010000007">
    <property type="protein sequence ID" value="KAJ1170838.1"/>
    <property type="molecule type" value="Genomic_DNA"/>
</dbReference>
<sequence>MGGGQLSRPRLQVLRKTPSTGQNFEDWAGGASPRADNSGETWHEEERCPLGARPFQDAGESDQDREKTQGTPGLEKEIAQSGGCSTCLRETTSTAG</sequence>